<evidence type="ECO:0000313" key="2">
    <source>
        <dbReference type="EMBL" id="KAA3680560.1"/>
    </source>
</evidence>
<evidence type="ECO:0008006" key="4">
    <source>
        <dbReference type="Google" id="ProtNLM"/>
    </source>
</evidence>
<evidence type="ECO:0000256" key="1">
    <source>
        <dbReference type="SAM" id="Phobius"/>
    </source>
</evidence>
<protein>
    <recommendedName>
        <fullName evidence="4">G-protein coupled receptors family 1 profile domain-containing protein</fullName>
    </recommendedName>
</protein>
<feature type="transmembrane region" description="Helical" evidence="1">
    <location>
        <begin position="24"/>
        <end position="54"/>
    </location>
</feature>
<keyword evidence="1" id="KW-1133">Transmembrane helix</keyword>
<dbReference type="Proteomes" id="UP000324629">
    <property type="component" value="Unassembled WGS sequence"/>
</dbReference>
<feature type="transmembrane region" description="Helical" evidence="1">
    <location>
        <begin position="198"/>
        <end position="222"/>
    </location>
</feature>
<accession>A0A5J4NZE5</accession>
<dbReference type="AlphaFoldDB" id="A0A5J4NZE5"/>
<feature type="transmembrane region" description="Helical" evidence="1">
    <location>
        <begin position="66"/>
        <end position="89"/>
    </location>
</feature>
<sequence length="436" mass="49012">MDPLYHFGEQLYQACPAYYAKCKILVVIGGLISLLLVPILLIGLVNEFILVYVFLHVAPLQPYQRILSLACVTLDTLYLIHNGLIMIVLPKGVPWFMLHSIQLENVGHLGCKTANYVSALLNTARINLLFLEALSHFVCTSVTKTREISTSVMMSAIFSCLIIGTAFAAVIPITYQLWIAHGLFICSADPSWAKSSVFFVDLHQALLCNGILQATAILFINIGTIKEHHRLKHALRCITSVNTGKTVLSNILGNLRTRIFGLCVNLKLTLWRTTPVAVVRIGKVLYSIGIHTIIYNPTSTIESMEKRIALVFLKSLLDITDGVEMLLITSHLGLCYLHVPEVRNWCLMCVGYLFGQNSHILDILAKFKVKIPRQAIVTSEESSFDTGYYRALLEVAHGLPPIYVQYATKWLTRQKDLPVELQKLQRRLHTQTRERN</sequence>
<reference evidence="2 3" key="1">
    <citation type="journal article" date="2019" name="Gigascience">
        <title>Whole-genome sequence of the oriental lung fluke Paragonimus westermani.</title>
        <authorList>
            <person name="Oey H."/>
            <person name="Zakrzewski M."/>
            <person name="Narain K."/>
            <person name="Devi K.R."/>
            <person name="Agatsuma T."/>
            <person name="Nawaratna S."/>
            <person name="Gobert G.N."/>
            <person name="Jones M.K."/>
            <person name="Ragan M.A."/>
            <person name="McManus D.P."/>
            <person name="Krause L."/>
        </authorList>
    </citation>
    <scope>NUCLEOTIDE SEQUENCE [LARGE SCALE GENOMIC DNA]</scope>
    <source>
        <strain evidence="2 3">IND2009</strain>
    </source>
</reference>
<gene>
    <name evidence="2" type="ORF">DEA37_0009459</name>
</gene>
<dbReference type="EMBL" id="QNGE01000410">
    <property type="protein sequence ID" value="KAA3680560.1"/>
    <property type="molecule type" value="Genomic_DNA"/>
</dbReference>
<keyword evidence="1" id="KW-0812">Transmembrane</keyword>
<comment type="caution">
    <text evidence="2">The sequence shown here is derived from an EMBL/GenBank/DDBJ whole genome shotgun (WGS) entry which is preliminary data.</text>
</comment>
<proteinExistence type="predicted"/>
<keyword evidence="3" id="KW-1185">Reference proteome</keyword>
<evidence type="ECO:0000313" key="3">
    <source>
        <dbReference type="Proteomes" id="UP000324629"/>
    </source>
</evidence>
<name>A0A5J4NZE5_9TREM</name>
<feature type="transmembrane region" description="Helical" evidence="1">
    <location>
        <begin position="156"/>
        <end position="178"/>
    </location>
</feature>
<keyword evidence="1" id="KW-0472">Membrane</keyword>
<organism evidence="2 3">
    <name type="scientific">Paragonimus westermani</name>
    <dbReference type="NCBI Taxonomy" id="34504"/>
    <lineage>
        <taxon>Eukaryota</taxon>
        <taxon>Metazoa</taxon>
        <taxon>Spiralia</taxon>
        <taxon>Lophotrochozoa</taxon>
        <taxon>Platyhelminthes</taxon>
        <taxon>Trematoda</taxon>
        <taxon>Digenea</taxon>
        <taxon>Plagiorchiida</taxon>
        <taxon>Troglotremata</taxon>
        <taxon>Troglotrematidae</taxon>
        <taxon>Paragonimus</taxon>
    </lineage>
</organism>